<evidence type="ECO:0000256" key="1">
    <source>
        <dbReference type="SAM" id="Phobius"/>
    </source>
</evidence>
<keyword evidence="1" id="KW-0812">Transmembrane</keyword>
<dbReference type="EMBL" id="JBELQC010000001">
    <property type="protein sequence ID" value="MFL9841149.1"/>
    <property type="molecule type" value="Genomic_DNA"/>
</dbReference>
<keyword evidence="1" id="KW-0472">Membrane</keyword>
<dbReference type="Proteomes" id="UP001629244">
    <property type="component" value="Unassembled WGS sequence"/>
</dbReference>
<reference evidence="2 3" key="1">
    <citation type="submission" date="2024-06" db="EMBL/GenBank/DDBJ databases">
        <authorList>
            <person name="Kaempfer P."/>
            <person name="Viver T."/>
        </authorList>
    </citation>
    <scope>NUCLEOTIDE SEQUENCE [LARGE SCALE GENOMIC DNA]</scope>
    <source>
        <strain evidence="2 3">ST-64</strain>
    </source>
</reference>
<gene>
    <name evidence="2" type="ORF">ABS767_09260</name>
</gene>
<sequence>MGDPLSGPSSSALVAAAEWIQGTLLGTLATTIAVIAIAWIGLGMLTGRIDLRRGATIVLGCFVLFGAPTIAAGLMRLGDASVGRAAEPIAPAPPAPIVTLSPVPYDPYAGASVPDR</sequence>
<proteinExistence type="predicted"/>
<dbReference type="InterPro" id="IPR007039">
    <property type="entry name" value="TrbC/VirB2"/>
</dbReference>
<feature type="transmembrane region" description="Helical" evidence="1">
    <location>
        <begin position="20"/>
        <end position="42"/>
    </location>
</feature>
<name>A0ABW8YLR9_9SPHN</name>
<evidence type="ECO:0000313" key="2">
    <source>
        <dbReference type="EMBL" id="MFL9841149.1"/>
    </source>
</evidence>
<dbReference type="RefSeq" id="WP_408078064.1">
    <property type="nucleotide sequence ID" value="NZ_JBELQC010000001.1"/>
</dbReference>
<protein>
    <submittedName>
        <fullName evidence="2">TrbC/VirB2 family protein</fullName>
    </submittedName>
</protein>
<accession>A0ABW8YLR9</accession>
<comment type="caution">
    <text evidence="2">The sequence shown here is derived from an EMBL/GenBank/DDBJ whole genome shotgun (WGS) entry which is preliminary data.</text>
</comment>
<dbReference type="Pfam" id="PF04956">
    <property type="entry name" value="TrbC"/>
    <property type="match status" value="1"/>
</dbReference>
<keyword evidence="3" id="KW-1185">Reference proteome</keyword>
<organism evidence="2 3">
    <name type="scientific">Sphingomonas plantiphila</name>
    <dbReference type="NCBI Taxonomy" id="3163295"/>
    <lineage>
        <taxon>Bacteria</taxon>
        <taxon>Pseudomonadati</taxon>
        <taxon>Pseudomonadota</taxon>
        <taxon>Alphaproteobacteria</taxon>
        <taxon>Sphingomonadales</taxon>
        <taxon>Sphingomonadaceae</taxon>
        <taxon>Sphingomonas</taxon>
    </lineage>
</organism>
<keyword evidence="1" id="KW-1133">Transmembrane helix</keyword>
<feature type="transmembrane region" description="Helical" evidence="1">
    <location>
        <begin position="54"/>
        <end position="75"/>
    </location>
</feature>
<evidence type="ECO:0000313" key="3">
    <source>
        <dbReference type="Proteomes" id="UP001629244"/>
    </source>
</evidence>